<keyword evidence="2" id="KW-0677">Repeat</keyword>
<evidence type="ECO:0000256" key="5">
    <source>
        <dbReference type="PROSITE-ProRule" id="PRU00042"/>
    </source>
</evidence>
<feature type="domain" description="C2H2-type" evidence="7">
    <location>
        <begin position="409"/>
        <end position="436"/>
    </location>
</feature>
<protein>
    <submittedName>
        <fullName evidence="8">Zinc finger protein 827</fullName>
    </submittedName>
</protein>
<dbReference type="STRING" id="244447.ENSCSEP00000000579"/>
<evidence type="ECO:0000256" key="4">
    <source>
        <dbReference type="ARBA" id="ARBA00022833"/>
    </source>
</evidence>
<feature type="domain" description="C2H2-type" evidence="7">
    <location>
        <begin position="925"/>
        <end position="948"/>
    </location>
</feature>
<keyword evidence="1" id="KW-0479">Metal-binding</keyword>
<dbReference type="Ensembl" id="ENSCSET00000000607.1">
    <property type="protein sequence ID" value="ENSCSEP00000000579.1"/>
    <property type="gene ID" value="ENSCSEG00000000398.1"/>
</dbReference>
<feature type="compositionally biased region" description="Basic and acidic residues" evidence="6">
    <location>
        <begin position="1"/>
        <end position="14"/>
    </location>
</feature>
<dbReference type="InterPro" id="IPR050688">
    <property type="entry name" value="Zinc_finger/UBP_domain"/>
</dbReference>
<dbReference type="SMART" id="SM00355">
    <property type="entry name" value="ZnF_C2H2"/>
    <property type="match status" value="7"/>
</dbReference>
<dbReference type="PANTHER" id="PTHR24403">
    <property type="entry name" value="ZINC FINGER PROTEIN"/>
    <property type="match status" value="1"/>
</dbReference>
<feature type="domain" description="C2H2-type" evidence="7">
    <location>
        <begin position="381"/>
        <end position="408"/>
    </location>
</feature>
<reference evidence="8" key="3">
    <citation type="submission" date="2025-09" db="UniProtKB">
        <authorList>
            <consortium name="Ensembl"/>
        </authorList>
    </citation>
    <scope>IDENTIFICATION</scope>
</reference>
<dbReference type="GO" id="GO:0005634">
    <property type="term" value="C:nucleus"/>
    <property type="evidence" value="ECO:0007669"/>
    <property type="project" value="TreeGrafter"/>
</dbReference>
<dbReference type="PROSITE" id="PS50157">
    <property type="entry name" value="ZINC_FINGER_C2H2_2"/>
    <property type="match status" value="5"/>
</dbReference>
<reference evidence="8 9" key="1">
    <citation type="journal article" date="2014" name="Nat. Genet.">
        <title>Whole-genome sequence of a flatfish provides insights into ZW sex chromosome evolution and adaptation to a benthic lifestyle.</title>
        <authorList>
            <person name="Chen S."/>
            <person name="Zhang G."/>
            <person name="Shao C."/>
            <person name="Huang Q."/>
            <person name="Liu G."/>
            <person name="Zhang P."/>
            <person name="Song W."/>
            <person name="An N."/>
            <person name="Chalopin D."/>
            <person name="Volff J.N."/>
            <person name="Hong Y."/>
            <person name="Li Q."/>
            <person name="Sha Z."/>
            <person name="Zhou H."/>
            <person name="Xie M."/>
            <person name="Yu Q."/>
            <person name="Liu Y."/>
            <person name="Xiang H."/>
            <person name="Wang N."/>
            <person name="Wu K."/>
            <person name="Yang C."/>
            <person name="Zhou Q."/>
            <person name="Liao X."/>
            <person name="Yang L."/>
            <person name="Hu Q."/>
            <person name="Zhang J."/>
            <person name="Meng L."/>
            <person name="Jin L."/>
            <person name="Tian Y."/>
            <person name="Lian J."/>
            <person name="Yang J."/>
            <person name="Miao G."/>
            <person name="Liu S."/>
            <person name="Liang Z."/>
            <person name="Yan F."/>
            <person name="Li Y."/>
            <person name="Sun B."/>
            <person name="Zhang H."/>
            <person name="Zhang J."/>
            <person name="Zhu Y."/>
            <person name="Du M."/>
            <person name="Zhao Y."/>
            <person name="Schartl M."/>
            <person name="Tang Q."/>
            <person name="Wang J."/>
        </authorList>
    </citation>
    <scope>NUCLEOTIDE SEQUENCE</scope>
</reference>
<dbReference type="PANTHER" id="PTHR24403:SF62">
    <property type="entry name" value="ZINC FINGER PROTEIN 827"/>
    <property type="match status" value="1"/>
</dbReference>
<evidence type="ECO:0000256" key="6">
    <source>
        <dbReference type="SAM" id="MobiDB-lite"/>
    </source>
</evidence>
<proteinExistence type="predicted"/>
<feature type="region of interest" description="Disordered" evidence="6">
    <location>
        <begin position="474"/>
        <end position="501"/>
    </location>
</feature>
<feature type="compositionally biased region" description="Low complexity" evidence="6">
    <location>
        <begin position="706"/>
        <end position="722"/>
    </location>
</feature>
<accession>A0A3P8UFH4</accession>
<feature type="domain" description="C2H2-type" evidence="7">
    <location>
        <begin position="748"/>
        <end position="775"/>
    </location>
</feature>
<dbReference type="PROSITE" id="PS00028">
    <property type="entry name" value="ZINC_FINGER_C2H2_1"/>
    <property type="match status" value="5"/>
</dbReference>
<feature type="region of interest" description="Disordered" evidence="6">
    <location>
        <begin position="706"/>
        <end position="735"/>
    </location>
</feature>
<dbReference type="FunFam" id="3.30.160.60:FF:002599">
    <property type="entry name" value="Zinc finger protein 827"/>
    <property type="match status" value="1"/>
</dbReference>
<name>A0A3P8UFH4_CYNSE</name>
<dbReference type="SUPFAM" id="SSF57667">
    <property type="entry name" value="beta-beta-alpha zinc fingers"/>
    <property type="match status" value="3"/>
</dbReference>
<feature type="region of interest" description="Disordered" evidence="6">
    <location>
        <begin position="1"/>
        <end position="23"/>
    </location>
</feature>
<feature type="compositionally biased region" description="Low complexity" evidence="6">
    <location>
        <begin position="874"/>
        <end position="889"/>
    </location>
</feature>
<sequence length="969" mass="103830">MPRRKQEQPKRLPSHETCGGENLLGCSTPVHRVSLELLGLEGSTFSAQDTLSSVVSSLYGDAASRALGKPLSSNLRRLLEAGSRKLDAGDLLGRSPSGGTGGDSPPIGLVPPLTLSPSSHHAHQLSALARKVANNSGSVSPASLAPAPNIKQEPLDPFNSVPSSNGGGFVWAGISEKWPRASCTTPCSSSLSPDSAIQKLKAAANAVLQDKNAAATTSSSSSNSTSSTVSALGGGTRGDDVVRFDAFNSPFSPQSASSTLAALSKKVSERSQASSTASAATDHQTSASSFLSLVSMTSSAALLKEVAARAAGNMLAEKKDGSPLAVATVLQEDVKPLLDKNQKTSTPSTPTQSLELLLPSTPKARGKPNSQASPEDGGKPFQCPVCGLVIKRKSYWKRHMVIHTGLKSHQCPLCPFRCARKDNLKSHMKVHQHQDRGETFQCELCPFTSSRHFSLKLHMRCHQHFPRTDVKVKEELTTDTEGEGSVMGDSSSTDLRGPEVSPLHSDIQQQMSPAVETPSNHVYIKEEPLERDLSVLSPFSICRDRPSSSANSLDLSGIGVGAGVRSSPSGPTTASLFSPDITTKTATDLLMKLSENNKDTQYQPVTVKAEPMEVDPPPAELTPPAPHLLAFSTLGACEKSEPKGSLPETLACPQKDLFSQDISVKMASELLFKLSKVSKSHNHKDSNMVGINPFLDECFRQSPFNSCSKSSSPAEATSSTRTAFHDSEKDDVEPGNGIAQWRLNEQLFPCPVCGKVFGRQQTLSRHLALHTERKYKCHLCPYAAKCKANLNQHLTIHSVKLVNTDTEQIVSAVTADSTECKNCPYYYLTSRSPLSETKSTSSSLSALSDSLNSSEGGDIGHSNEELKNMLAPPSSTGSQSSSGSHSGSGTEDKSDKFECVFCNFVCKTRSMYERHLQIHLITRMFECDICHKFLKTPEQLLEHKKCHTVPSGGLVCEALWGPEQMKGAI</sequence>
<dbReference type="FunFam" id="3.30.160.60:FF:000272">
    <property type="entry name" value="Zinc finger protein 827"/>
    <property type="match status" value="1"/>
</dbReference>
<feature type="region of interest" description="Disordered" evidence="6">
    <location>
        <begin position="833"/>
        <end position="893"/>
    </location>
</feature>
<dbReference type="AlphaFoldDB" id="A0A3P8UFH4"/>
<dbReference type="Proteomes" id="UP000265120">
    <property type="component" value="Chromosome 9"/>
</dbReference>
<feature type="region of interest" description="Disordered" evidence="6">
    <location>
        <begin position="215"/>
        <end position="235"/>
    </location>
</feature>
<evidence type="ECO:0000313" key="8">
    <source>
        <dbReference type="Ensembl" id="ENSCSEP00000000579.1"/>
    </source>
</evidence>
<dbReference type="InterPro" id="IPR013087">
    <property type="entry name" value="Znf_C2H2_type"/>
</dbReference>
<evidence type="ECO:0000256" key="1">
    <source>
        <dbReference type="ARBA" id="ARBA00022723"/>
    </source>
</evidence>
<dbReference type="InterPro" id="IPR036236">
    <property type="entry name" value="Znf_C2H2_sf"/>
</dbReference>
<keyword evidence="9" id="KW-1185">Reference proteome</keyword>
<feature type="region of interest" description="Disordered" evidence="6">
    <location>
        <begin position="88"/>
        <end position="107"/>
    </location>
</feature>
<evidence type="ECO:0000259" key="7">
    <source>
        <dbReference type="PROSITE" id="PS50157"/>
    </source>
</evidence>
<dbReference type="GO" id="GO:0008270">
    <property type="term" value="F:zinc ion binding"/>
    <property type="evidence" value="ECO:0007669"/>
    <property type="project" value="UniProtKB-KW"/>
</dbReference>
<evidence type="ECO:0000313" key="9">
    <source>
        <dbReference type="Proteomes" id="UP000265120"/>
    </source>
</evidence>
<feature type="compositionally biased region" description="Low complexity" evidence="6">
    <location>
        <begin position="344"/>
        <end position="362"/>
    </location>
</feature>
<organism evidence="8 9">
    <name type="scientific">Cynoglossus semilaevis</name>
    <name type="common">Tongue sole</name>
    <dbReference type="NCBI Taxonomy" id="244447"/>
    <lineage>
        <taxon>Eukaryota</taxon>
        <taxon>Metazoa</taxon>
        <taxon>Chordata</taxon>
        <taxon>Craniata</taxon>
        <taxon>Vertebrata</taxon>
        <taxon>Euteleostomi</taxon>
        <taxon>Actinopterygii</taxon>
        <taxon>Neopterygii</taxon>
        <taxon>Teleostei</taxon>
        <taxon>Neoteleostei</taxon>
        <taxon>Acanthomorphata</taxon>
        <taxon>Carangaria</taxon>
        <taxon>Pleuronectiformes</taxon>
        <taxon>Pleuronectoidei</taxon>
        <taxon>Cynoglossidae</taxon>
        <taxon>Cynoglossinae</taxon>
        <taxon>Cynoglossus</taxon>
    </lineage>
</organism>
<feature type="compositionally biased region" description="Low complexity" evidence="6">
    <location>
        <begin position="833"/>
        <end position="854"/>
    </location>
</feature>
<dbReference type="Pfam" id="PF00096">
    <property type="entry name" value="zf-C2H2"/>
    <property type="match status" value="3"/>
</dbReference>
<keyword evidence="4" id="KW-0862">Zinc</keyword>
<evidence type="ECO:0000256" key="2">
    <source>
        <dbReference type="ARBA" id="ARBA00022737"/>
    </source>
</evidence>
<keyword evidence="3 5" id="KW-0863">Zinc-finger</keyword>
<feature type="region of interest" description="Disordered" evidence="6">
    <location>
        <begin position="337"/>
        <end position="378"/>
    </location>
</feature>
<feature type="compositionally biased region" description="Low complexity" evidence="6">
    <location>
        <begin position="215"/>
        <end position="231"/>
    </location>
</feature>
<dbReference type="GO" id="GO:0045944">
    <property type="term" value="P:positive regulation of transcription by RNA polymerase II"/>
    <property type="evidence" value="ECO:0007669"/>
    <property type="project" value="TreeGrafter"/>
</dbReference>
<dbReference type="GeneTree" id="ENSGT00940000156063"/>
<evidence type="ECO:0000256" key="3">
    <source>
        <dbReference type="ARBA" id="ARBA00022771"/>
    </source>
</evidence>
<dbReference type="Gene3D" id="3.30.160.60">
    <property type="entry name" value="Classic Zinc Finger"/>
    <property type="match status" value="4"/>
</dbReference>
<reference evidence="8" key="2">
    <citation type="submission" date="2025-08" db="UniProtKB">
        <authorList>
            <consortium name="Ensembl"/>
        </authorList>
    </citation>
    <scope>IDENTIFICATION</scope>
</reference>
<feature type="domain" description="C2H2-type" evidence="7">
    <location>
        <begin position="775"/>
        <end position="798"/>
    </location>
</feature>
<dbReference type="InParanoid" id="A0A3P8UFH4"/>